<reference evidence="3 5" key="2">
    <citation type="submission" date="2018-11" db="EMBL/GenBank/DDBJ databases">
        <authorList>
            <consortium name="Pathogen Informatics"/>
        </authorList>
    </citation>
    <scope>NUCLEOTIDE SEQUENCE [LARGE SCALE GENOMIC DNA]</scope>
</reference>
<keyword evidence="2" id="KW-1133">Transmembrane helix</keyword>
<evidence type="ECO:0000313" key="6">
    <source>
        <dbReference type="WBParaSite" id="DME_0000802601-mRNA-1"/>
    </source>
</evidence>
<accession>A0A0N4UK07</accession>
<keyword evidence="5" id="KW-1185">Reference proteome</keyword>
<organism evidence="4 6">
    <name type="scientific">Dracunculus medinensis</name>
    <name type="common">Guinea worm</name>
    <dbReference type="NCBI Taxonomy" id="318479"/>
    <lineage>
        <taxon>Eukaryota</taxon>
        <taxon>Metazoa</taxon>
        <taxon>Ecdysozoa</taxon>
        <taxon>Nematoda</taxon>
        <taxon>Chromadorea</taxon>
        <taxon>Rhabditida</taxon>
        <taxon>Spirurina</taxon>
        <taxon>Dracunculoidea</taxon>
        <taxon>Dracunculidae</taxon>
        <taxon>Dracunculus</taxon>
    </lineage>
</organism>
<dbReference type="OrthoDB" id="10062823at2759"/>
<feature type="transmembrane region" description="Helical" evidence="2">
    <location>
        <begin position="6"/>
        <end position="25"/>
    </location>
</feature>
<dbReference type="Proteomes" id="UP000038040">
    <property type="component" value="Unplaced"/>
</dbReference>
<keyword evidence="2" id="KW-0812">Transmembrane</keyword>
<evidence type="ECO:0000313" key="5">
    <source>
        <dbReference type="Proteomes" id="UP000274756"/>
    </source>
</evidence>
<dbReference type="PANTHER" id="PTHR13456">
    <property type="entry name" value="UPF0729 PROTEIN C18ORF32"/>
    <property type="match status" value="1"/>
</dbReference>
<sequence length="68" mass="7920">MVCVPCIILPVILAIYLKFIQPFILRFLPQSWRSKFDAILYPTCPLQEQIELNATVNLNKNVTNKKQE</sequence>
<evidence type="ECO:0000256" key="1">
    <source>
        <dbReference type="ARBA" id="ARBA00007959"/>
    </source>
</evidence>
<evidence type="ECO:0000313" key="4">
    <source>
        <dbReference type="Proteomes" id="UP000038040"/>
    </source>
</evidence>
<dbReference type="Proteomes" id="UP000274756">
    <property type="component" value="Unassembled WGS sequence"/>
</dbReference>
<dbReference type="AlphaFoldDB" id="A0A0N4UK07"/>
<dbReference type="InterPro" id="IPR026776">
    <property type="entry name" value="UPF0729_C18orf32-like"/>
</dbReference>
<dbReference type="WBParaSite" id="DME_0000802601-mRNA-1">
    <property type="protein sequence ID" value="DME_0000802601-mRNA-1"/>
    <property type="gene ID" value="DME_0000802601"/>
</dbReference>
<protein>
    <submittedName>
        <fullName evidence="6">UPF0729 protein</fullName>
    </submittedName>
</protein>
<evidence type="ECO:0000256" key="2">
    <source>
        <dbReference type="SAM" id="Phobius"/>
    </source>
</evidence>
<comment type="similarity">
    <text evidence="1">Belongs to the UPF0729 family.</text>
</comment>
<keyword evidence="2" id="KW-0472">Membrane</keyword>
<dbReference type="Pfam" id="PF14975">
    <property type="entry name" value="DUF4512"/>
    <property type="match status" value="1"/>
</dbReference>
<dbReference type="EMBL" id="UYYG01000048">
    <property type="protein sequence ID" value="VDN52178.1"/>
    <property type="molecule type" value="Genomic_DNA"/>
</dbReference>
<proteinExistence type="inferred from homology"/>
<name>A0A0N4UK07_DRAME</name>
<dbReference type="PANTHER" id="PTHR13456:SF0">
    <property type="entry name" value="UPF0729 PROTEIN C18ORF32"/>
    <property type="match status" value="1"/>
</dbReference>
<gene>
    <name evidence="3" type="ORF">DME_LOCUS2151</name>
</gene>
<reference evidence="6" key="1">
    <citation type="submission" date="2017-02" db="UniProtKB">
        <authorList>
            <consortium name="WormBaseParasite"/>
        </authorList>
    </citation>
    <scope>IDENTIFICATION</scope>
</reference>
<evidence type="ECO:0000313" key="3">
    <source>
        <dbReference type="EMBL" id="VDN52178.1"/>
    </source>
</evidence>